<dbReference type="Proteomes" id="UP001054945">
    <property type="component" value="Unassembled WGS sequence"/>
</dbReference>
<organism evidence="1 2">
    <name type="scientific">Caerostris extrusa</name>
    <name type="common">Bark spider</name>
    <name type="synonym">Caerostris bankana</name>
    <dbReference type="NCBI Taxonomy" id="172846"/>
    <lineage>
        <taxon>Eukaryota</taxon>
        <taxon>Metazoa</taxon>
        <taxon>Ecdysozoa</taxon>
        <taxon>Arthropoda</taxon>
        <taxon>Chelicerata</taxon>
        <taxon>Arachnida</taxon>
        <taxon>Araneae</taxon>
        <taxon>Araneomorphae</taxon>
        <taxon>Entelegynae</taxon>
        <taxon>Araneoidea</taxon>
        <taxon>Araneidae</taxon>
        <taxon>Caerostris</taxon>
    </lineage>
</organism>
<evidence type="ECO:0000313" key="2">
    <source>
        <dbReference type="Proteomes" id="UP001054945"/>
    </source>
</evidence>
<protein>
    <submittedName>
        <fullName evidence="1">Uncharacterized protein</fullName>
    </submittedName>
</protein>
<comment type="caution">
    <text evidence="1">The sequence shown here is derived from an EMBL/GenBank/DDBJ whole genome shotgun (WGS) entry which is preliminary data.</text>
</comment>
<gene>
    <name evidence="1" type="ORF">CEXT_627011</name>
</gene>
<accession>A0AAV4XP87</accession>
<dbReference type="EMBL" id="BPLR01000579">
    <property type="protein sequence ID" value="GIY95806.1"/>
    <property type="molecule type" value="Genomic_DNA"/>
</dbReference>
<name>A0AAV4XP87_CAEEX</name>
<keyword evidence="2" id="KW-1185">Reference proteome</keyword>
<sequence>MKRFLIGAEPSVSVKDNRRTSRKEVHFLQSTLIPEVTDGQASLTCRQKRPGSRFYEGASVLHPPVYAVSVKKHESTRARMIRESRYQPLEQVCGSN</sequence>
<evidence type="ECO:0000313" key="1">
    <source>
        <dbReference type="EMBL" id="GIY95806.1"/>
    </source>
</evidence>
<proteinExistence type="predicted"/>
<reference evidence="1 2" key="1">
    <citation type="submission" date="2021-06" db="EMBL/GenBank/DDBJ databases">
        <title>Caerostris extrusa draft genome.</title>
        <authorList>
            <person name="Kono N."/>
            <person name="Arakawa K."/>
        </authorList>
    </citation>
    <scope>NUCLEOTIDE SEQUENCE [LARGE SCALE GENOMIC DNA]</scope>
</reference>
<dbReference type="AlphaFoldDB" id="A0AAV4XP87"/>